<protein>
    <submittedName>
        <fullName evidence="1">Uncharacterized protein</fullName>
    </submittedName>
</protein>
<dbReference type="AlphaFoldDB" id="A0A5J5EKR1"/>
<proteinExistence type="predicted"/>
<dbReference type="InParanoid" id="A0A5J5EKR1"/>
<organism evidence="1 2">
    <name type="scientific">Sphaerosporella brunnea</name>
    <dbReference type="NCBI Taxonomy" id="1250544"/>
    <lineage>
        <taxon>Eukaryota</taxon>
        <taxon>Fungi</taxon>
        <taxon>Dikarya</taxon>
        <taxon>Ascomycota</taxon>
        <taxon>Pezizomycotina</taxon>
        <taxon>Pezizomycetes</taxon>
        <taxon>Pezizales</taxon>
        <taxon>Pyronemataceae</taxon>
        <taxon>Sphaerosporella</taxon>
    </lineage>
</organism>
<keyword evidence="2" id="KW-1185">Reference proteome</keyword>
<accession>A0A5J5EKR1</accession>
<dbReference type="Proteomes" id="UP000326924">
    <property type="component" value="Unassembled WGS sequence"/>
</dbReference>
<comment type="caution">
    <text evidence="1">The sequence shown here is derived from an EMBL/GenBank/DDBJ whole genome shotgun (WGS) entry which is preliminary data.</text>
</comment>
<dbReference type="EMBL" id="VXIS01000246">
    <property type="protein sequence ID" value="KAA8895754.1"/>
    <property type="molecule type" value="Genomic_DNA"/>
</dbReference>
<evidence type="ECO:0000313" key="1">
    <source>
        <dbReference type="EMBL" id="KAA8895754.1"/>
    </source>
</evidence>
<evidence type="ECO:0000313" key="2">
    <source>
        <dbReference type="Proteomes" id="UP000326924"/>
    </source>
</evidence>
<sequence length="225" mass="24788">MSGSNEEAELSVLSSLSVSPNMEPSLPSKLFLTPPPIVAIAGLPTTFPAITASVPVVRLFIFELMCAEHFHWWALEPDIIRDTYVHWRGDGTMLRTANLDHYVLMMHCPTVYALTIKVHIDELLRKEEMEQAETDAKKVYLSALFGIHGLIGLQAKSLAIAKKVDTIAVADATIVGCGCHGPCLELDGIPTAWRGLTNVFIQLETMGVPISTAYVGGQYVRRRWL</sequence>
<name>A0A5J5EKR1_9PEZI</name>
<gene>
    <name evidence="1" type="ORF">FN846DRAFT_911412</name>
</gene>
<reference evidence="1 2" key="1">
    <citation type="submission" date="2019-09" db="EMBL/GenBank/DDBJ databases">
        <title>Draft genome of the ectomycorrhizal ascomycete Sphaerosporella brunnea.</title>
        <authorList>
            <consortium name="DOE Joint Genome Institute"/>
            <person name="Benucci G.M."/>
            <person name="Marozzi G."/>
            <person name="Antonielli L."/>
            <person name="Sanchez S."/>
            <person name="Marco P."/>
            <person name="Wang X."/>
            <person name="Falini L.B."/>
            <person name="Barry K."/>
            <person name="Haridas S."/>
            <person name="Lipzen A."/>
            <person name="Labutti K."/>
            <person name="Grigoriev I.V."/>
            <person name="Murat C."/>
            <person name="Martin F."/>
            <person name="Albertini E."/>
            <person name="Donnini D."/>
            <person name="Bonito G."/>
        </authorList>
    </citation>
    <scope>NUCLEOTIDE SEQUENCE [LARGE SCALE GENOMIC DNA]</scope>
    <source>
        <strain evidence="1 2">Sb_GMNB300</strain>
    </source>
</reference>